<dbReference type="Proteomes" id="UP000275078">
    <property type="component" value="Unassembled WGS sequence"/>
</dbReference>
<reference evidence="2 3" key="1">
    <citation type="journal article" date="2018" name="Nat. Ecol. Evol.">
        <title>Pezizomycetes genomes reveal the molecular basis of ectomycorrhizal truffle lifestyle.</title>
        <authorList>
            <person name="Murat C."/>
            <person name="Payen T."/>
            <person name="Noel B."/>
            <person name="Kuo A."/>
            <person name="Morin E."/>
            <person name="Chen J."/>
            <person name="Kohler A."/>
            <person name="Krizsan K."/>
            <person name="Balestrini R."/>
            <person name="Da Silva C."/>
            <person name="Montanini B."/>
            <person name="Hainaut M."/>
            <person name="Levati E."/>
            <person name="Barry K.W."/>
            <person name="Belfiori B."/>
            <person name="Cichocki N."/>
            <person name="Clum A."/>
            <person name="Dockter R.B."/>
            <person name="Fauchery L."/>
            <person name="Guy J."/>
            <person name="Iotti M."/>
            <person name="Le Tacon F."/>
            <person name="Lindquist E.A."/>
            <person name="Lipzen A."/>
            <person name="Malagnac F."/>
            <person name="Mello A."/>
            <person name="Molinier V."/>
            <person name="Miyauchi S."/>
            <person name="Poulain J."/>
            <person name="Riccioni C."/>
            <person name="Rubini A."/>
            <person name="Sitrit Y."/>
            <person name="Splivallo R."/>
            <person name="Traeger S."/>
            <person name="Wang M."/>
            <person name="Zifcakova L."/>
            <person name="Wipf D."/>
            <person name="Zambonelli A."/>
            <person name="Paolocci F."/>
            <person name="Nowrousian M."/>
            <person name="Ottonello S."/>
            <person name="Baldrian P."/>
            <person name="Spatafora J.W."/>
            <person name="Henrissat B."/>
            <person name="Nagy L.G."/>
            <person name="Aury J.M."/>
            <person name="Wincker P."/>
            <person name="Grigoriev I.V."/>
            <person name="Bonfante P."/>
            <person name="Martin F.M."/>
        </authorList>
    </citation>
    <scope>NUCLEOTIDE SEQUENCE [LARGE SCALE GENOMIC DNA]</scope>
    <source>
        <strain evidence="2 3">RN42</strain>
    </source>
</reference>
<evidence type="ECO:0000313" key="3">
    <source>
        <dbReference type="Proteomes" id="UP000275078"/>
    </source>
</evidence>
<sequence length="78" mass="8778">MISCQLLIVAVYYRWSSCGQRFLLACLYPLFTLLLPWLLFVLASPLLPSPIFPLVSFCLAGLLCCGFLLMACVSLDWE</sequence>
<keyword evidence="1" id="KW-0472">Membrane</keyword>
<feature type="transmembrane region" description="Helical" evidence="1">
    <location>
        <begin position="22"/>
        <end position="45"/>
    </location>
</feature>
<dbReference type="AlphaFoldDB" id="A0A3N4HBM3"/>
<keyword evidence="1" id="KW-0812">Transmembrane</keyword>
<evidence type="ECO:0000313" key="2">
    <source>
        <dbReference type="EMBL" id="RPA71823.1"/>
    </source>
</evidence>
<gene>
    <name evidence="2" type="ORF">BJ508DRAFT_84997</name>
</gene>
<accession>A0A3N4HBM3</accession>
<keyword evidence="1" id="KW-1133">Transmembrane helix</keyword>
<evidence type="ECO:0000256" key="1">
    <source>
        <dbReference type="SAM" id="Phobius"/>
    </source>
</evidence>
<dbReference type="EMBL" id="ML119897">
    <property type="protein sequence ID" value="RPA71823.1"/>
    <property type="molecule type" value="Genomic_DNA"/>
</dbReference>
<organism evidence="2 3">
    <name type="scientific">Ascobolus immersus RN42</name>
    <dbReference type="NCBI Taxonomy" id="1160509"/>
    <lineage>
        <taxon>Eukaryota</taxon>
        <taxon>Fungi</taxon>
        <taxon>Dikarya</taxon>
        <taxon>Ascomycota</taxon>
        <taxon>Pezizomycotina</taxon>
        <taxon>Pezizomycetes</taxon>
        <taxon>Pezizales</taxon>
        <taxon>Ascobolaceae</taxon>
        <taxon>Ascobolus</taxon>
    </lineage>
</organism>
<keyword evidence="3" id="KW-1185">Reference proteome</keyword>
<name>A0A3N4HBM3_ASCIM</name>
<feature type="transmembrane region" description="Helical" evidence="1">
    <location>
        <begin position="51"/>
        <end position="75"/>
    </location>
</feature>
<protein>
    <submittedName>
        <fullName evidence="2">Uncharacterized protein</fullName>
    </submittedName>
</protein>
<proteinExistence type="predicted"/>